<protein>
    <submittedName>
        <fullName evidence="1">Uncharacterized protein</fullName>
    </submittedName>
</protein>
<dbReference type="EMBL" id="BMAC01000561">
    <property type="protein sequence ID" value="GFP99212.1"/>
    <property type="molecule type" value="Genomic_DNA"/>
</dbReference>
<proteinExistence type="predicted"/>
<keyword evidence="2" id="KW-1185">Reference proteome</keyword>
<sequence>MSIKFLEQVLSSLRCFHSQLTPLVQSLDLQVGEKWLDEYMDQSSRLWEACHVLKSGVSNIENYYSSAARIIALLRNDHHPVLADQVIRAINGCQTAMTALRAENKIIAETRAHTLGLDFDHSNDNNNSNNNDAFNRYNGFIGVLHATKTVTTLLLAILLSGLVYFCPEAISFFSAKYDENSVFGPGYMASTATLHGRMANEMSRLGCGPGILVHELGKSKSAVDELRLGVGTRRLADEKVVESLKSWFGMLQCGAEGIIGQIDDFFDEIVECRKMLLGMCSHR</sequence>
<dbReference type="OrthoDB" id="691840at2759"/>
<name>A0A830CLR6_9LAMI</name>
<comment type="caution">
    <text evidence="1">The sequence shown here is derived from an EMBL/GenBank/DDBJ whole genome shotgun (WGS) entry which is preliminary data.</text>
</comment>
<evidence type="ECO:0000313" key="2">
    <source>
        <dbReference type="Proteomes" id="UP000653305"/>
    </source>
</evidence>
<gene>
    <name evidence="1" type="ORF">PHJA_002065100</name>
</gene>
<organism evidence="1 2">
    <name type="scientific">Phtheirospermum japonicum</name>
    <dbReference type="NCBI Taxonomy" id="374723"/>
    <lineage>
        <taxon>Eukaryota</taxon>
        <taxon>Viridiplantae</taxon>
        <taxon>Streptophyta</taxon>
        <taxon>Embryophyta</taxon>
        <taxon>Tracheophyta</taxon>
        <taxon>Spermatophyta</taxon>
        <taxon>Magnoliopsida</taxon>
        <taxon>eudicotyledons</taxon>
        <taxon>Gunneridae</taxon>
        <taxon>Pentapetalae</taxon>
        <taxon>asterids</taxon>
        <taxon>lamiids</taxon>
        <taxon>Lamiales</taxon>
        <taxon>Orobanchaceae</taxon>
        <taxon>Orobanchaceae incertae sedis</taxon>
        <taxon>Phtheirospermum</taxon>
    </lineage>
</organism>
<dbReference type="AlphaFoldDB" id="A0A830CLR6"/>
<dbReference type="Proteomes" id="UP000653305">
    <property type="component" value="Unassembled WGS sequence"/>
</dbReference>
<reference evidence="1" key="1">
    <citation type="submission" date="2020-07" db="EMBL/GenBank/DDBJ databases">
        <title>Ethylene signaling mediates host invasion by parasitic plants.</title>
        <authorList>
            <person name="Yoshida S."/>
        </authorList>
    </citation>
    <scope>NUCLEOTIDE SEQUENCE</scope>
    <source>
        <strain evidence="1">Okayama</strain>
    </source>
</reference>
<evidence type="ECO:0000313" key="1">
    <source>
        <dbReference type="EMBL" id="GFP99212.1"/>
    </source>
</evidence>
<accession>A0A830CLR6</accession>
<dbReference type="PANTHER" id="PTHR31509">
    <property type="entry name" value="BPS1-LIKE PROTEIN"/>
    <property type="match status" value="1"/>
</dbReference>